<evidence type="ECO:0000256" key="1">
    <source>
        <dbReference type="SAM" id="MobiDB-lite"/>
    </source>
</evidence>
<gene>
    <name evidence="3" type="ORF">PS896_03435</name>
</gene>
<reference evidence="3 4" key="1">
    <citation type="submission" date="2019-09" db="EMBL/GenBank/DDBJ databases">
        <authorList>
            <person name="Chandra G."/>
            <person name="Truman W A."/>
        </authorList>
    </citation>
    <scope>NUCLEOTIDE SEQUENCE [LARGE SCALE GENOMIC DNA]</scope>
    <source>
        <strain evidence="3">PS896</strain>
    </source>
</reference>
<dbReference type="Proteomes" id="UP000377224">
    <property type="component" value="Unassembled WGS sequence"/>
</dbReference>
<dbReference type="AlphaFoldDB" id="A0A5E7LI15"/>
<evidence type="ECO:0000259" key="2">
    <source>
        <dbReference type="Pfam" id="PF20178"/>
    </source>
</evidence>
<dbReference type="Pfam" id="PF20178">
    <property type="entry name" value="ToxA_N"/>
    <property type="match status" value="1"/>
</dbReference>
<feature type="domain" description="Dermonecrotic toxin N-terminal" evidence="2">
    <location>
        <begin position="25"/>
        <end position="285"/>
    </location>
</feature>
<feature type="region of interest" description="Disordered" evidence="1">
    <location>
        <begin position="583"/>
        <end position="602"/>
    </location>
</feature>
<evidence type="ECO:0000313" key="4">
    <source>
        <dbReference type="Proteomes" id="UP000377224"/>
    </source>
</evidence>
<dbReference type="EMBL" id="CABVIN010000004">
    <property type="protein sequence ID" value="VVP12981.1"/>
    <property type="molecule type" value="Genomic_DNA"/>
</dbReference>
<dbReference type="Gene3D" id="3.40.50.11550">
    <property type="match status" value="1"/>
</dbReference>
<dbReference type="SUPFAM" id="SSF159501">
    <property type="entry name" value="EreA/ChaN-like"/>
    <property type="match status" value="1"/>
</dbReference>
<dbReference type="RefSeq" id="WP_150647948.1">
    <property type="nucleotide sequence ID" value="NZ_CABVIN010000004.1"/>
</dbReference>
<name>A0A5E7LI15_PSEFL</name>
<accession>A0A5E7LI15</accession>
<proteinExistence type="predicted"/>
<dbReference type="CDD" id="cd14729">
    <property type="entry name" value="RtxA-like"/>
    <property type="match status" value="1"/>
</dbReference>
<sequence>MNAPPPLPNAADKAALEAIAATVIQNCPSLQDEAHQVASDLLKKHEINGLDPDQVYFHRFDASQSSAKAFTGWEHVHATPTSTMTLTELVIHRFRVADQDNADLLDVYGGFYTAGPGAGTFNESNEVRLHGSAVLKEFWSVDFSALYSEKLTAFWSTSNSHFRTLAKCNFLVKALQARDQRQLSDEDFQFVTQAVIGPITWPVSLKMLQAAHPCSAEVTTFDIAGYCAISAFRFITTKGRQVVYLPSDTEPFQVLESVTDMHYWVLLRMNNSATRQTLMTHFSLADRQQVSDNLSDLMNRLVKTWGVYDHSMINGQSRAIKGDAFTWLSDSTRDAMFAEATLSLTSNGDLRKRLWIGYLSAGVKVFGPMAVVGWPIALPVIGASIAGMGLNIDQAVNGKTATQRKAGILGAVLNGIDMLFNLLVLKGPGALLETGPEVDAAEAREMADLTVENSDELKRALPEKTLKPVGSPPIGVQTPTATSLLEDIPRPPIPQHWQANELLEGLTPGSEPGKLQGIYLLDSTPSTAIMIDDCAYYVRYETDLNGGGHWAIIDPAKPDSFTGSIAIRLNAEGEWETMPRGGLKGGGKPSALAGSRGQRQPVPAPITTLPASEYDVPAPLKSHLEQGAAGLDDEALRDVYDSLNAFDAYRDFKVIRKRLYHDALEFFATLQLPGRPPVPVLATDATAEEIIDRILQHARGLVIGESHTAIGSKQWLIENMELLASKQVKTLYMEHLLTDFHQAALDEFFRTGVMPKDLETYLKALDVGNMTDPLERYTFLELVREARKQGIHIQAIDCMASYRLYGMEIMTAQALTVDETARQKMMNYFARSVIRADQAARGAHKWVALMGNSHSNTFDGVAGVSELEEAIGIRVEDVAEGVSRGIEVDPGKILPLGGTAFDRSALVRGDLRLQMETPWIAQTMAEFETLLPRYGMYSLKQQPNMTFIVHRSRSKELVRTIIENDGRRFYIERPSWPSVSGKRYDSIKTLLQALDEMGMSLAGWSKPL</sequence>
<dbReference type="InterPro" id="IPR046673">
    <property type="entry name" value="ToxA_N"/>
</dbReference>
<organism evidence="3 4">
    <name type="scientific">Pseudomonas fluorescens</name>
    <dbReference type="NCBI Taxonomy" id="294"/>
    <lineage>
        <taxon>Bacteria</taxon>
        <taxon>Pseudomonadati</taxon>
        <taxon>Pseudomonadota</taxon>
        <taxon>Gammaproteobacteria</taxon>
        <taxon>Pseudomonadales</taxon>
        <taxon>Pseudomonadaceae</taxon>
        <taxon>Pseudomonas</taxon>
    </lineage>
</organism>
<protein>
    <recommendedName>
        <fullName evidence="2">Dermonecrotic toxin N-terminal domain-containing protein</fullName>
    </recommendedName>
</protein>
<evidence type="ECO:0000313" key="3">
    <source>
        <dbReference type="EMBL" id="VVP12981.1"/>
    </source>
</evidence>